<comment type="caution">
    <text evidence="2">The sequence shown here is derived from an EMBL/GenBank/DDBJ whole genome shotgun (WGS) entry which is preliminary data.</text>
</comment>
<name>A0ABP1GSP2_9EUKA</name>
<protein>
    <recommendedName>
        <fullName evidence="1">HNH nuclease domain-containing protein</fullName>
    </recommendedName>
</protein>
<proteinExistence type="predicted"/>
<evidence type="ECO:0000313" key="2">
    <source>
        <dbReference type="EMBL" id="CAL5978869.1"/>
    </source>
</evidence>
<dbReference type="Gene3D" id="3.90.75.20">
    <property type="match status" value="1"/>
</dbReference>
<feature type="domain" description="HNH nuclease" evidence="1">
    <location>
        <begin position="81"/>
        <end position="124"/>
    </location>
</feature>
<organism evidence="2 3">
    <name type="scientific">Hexamita inflata</name>
    <dbReference type="NCBI Taxonomy" id="28002"/>
    <lineage>
        <taxon>Eukaryota</taxon>
        <taxon>Metamonada</taxon>
        <taxon>Diplomonadida</taxon>
        <taxon>Hexamitidae</taxon>
        <taxon>Hexamitinae</taxon>
        <taxon>Hexamita</taxon>
    </lineage>
</organism>
<gene>
    <name evidence="2" type="ORF">HINF_LOCUS5016</name>
</gene>
<keyword evidence="3" id="KW-1185">Reference proteome</keyword>
<dbReference type="Proteomes" id="UP001642409">
    <property type="component" value="Unassembled WGS sequence"/>
</dbReference>
<evidence type="ECO:0000313" key="3">
    <source>
        <dbReference type="Proteomes" id="UP001642409"/>
    </source>
</evidence>
<accession>A0ABP1GSP2</accession>
<dbReference type="InterPro" id="IPR044925">
    <property type="entry name" value="His-Me_finger_sf"/>
</dbReference>
<evidence type="ECO:0000259" key="1">
    <source>
        <dbReference type="Pfam" id="PF13392"/>
    </source>
</evidence>
<dbReference type="InterPro" id="IPR003615">
    <property type="entry name" value="HNH_nuc"/>
</dbReference>
<dbReference type="Pfam" id="PF13392">
    <property type="entry name" value="HNH_3"/>
    <property type="match status" value="1"/>
</dbReference>
<dbReference type="EMBL" id="CAXDID020000009">
    <property type="protein sequence ID" value="CAL5978869.1"/>
    <property type="molecule type" value="Genomic_DNA"/>
</dbReference>
<sequence length="216" mass="25689">MTTNEELTNYESFDEEISESDIQSDYEFQIKNINGFERYTINNAGEIFDTKNNQEIKQTLNKNSCYLQVRLVDQNNKVFTKLVHRLLAETFIPNPNNYKEIDHADCCQTNNNLNNLRWVSRSENCKNRNGMNNELFEFVESLPEDAVEIEFYSKHELQDFYYSTSQNKMFFNNGVRIRILIPRIQGNCLYYLCFDRFNKRVSISLTRLQKGLFNNE</sequence>
<dbReference type="SUPFAM" id="SSF54060">
    <property type="entry name" value="His-Me finger endonucleases"/>
    <property type="match status" value="1"/>
</dbReference>
<reference evidence="2 3" key="1">
    <citation type="submission" date="2024-07" db="EMBL/GenBank/DDBJ databases">
        <authorList>
            <person name="Akdeniz Z."/>
        </authorList>
    </citation>
    <scope>NUCLEOTIDE SEQUENCE [LARGE SCALE GENOMIC DNA]</scope>
</reference>